<dbReference type="AlphaFoldDB" id="A0A381UY55"/>
<name>A0A381UY55_9ZZZZ</name>
<sequence>MRHSLSYPSILVAIFFAGVFSNADALAQGAEESHNVRLLGHNDLQARSAYHPVIHRQIIDGTERWIAYVGHHGGQALNPLSGNVEKNGTSVVDVTDPEHPVYLQHIEASYGTSGAQMVRVCSGAELPGGDPSRSYLLRANGGRSPEGGNVSHQVFDVTDPGAPALLAVVSEGLVDTHKNWWECDTGIAYIVSGVPGWRVDRMTQIFDLSNPSDPKFIRNFGLPGQQPGSDGEPPVELHGCISVVEVNRVYCGQGTNNRGILVILDRDKLITDTLVDPENPTTEELEAAIISQLRLPDFMGAHTSFPILGMRPEEFSNDQEFKVRDVVAIVNESLRNECTEEARQMMYFVDITDEMHPWPISTYNVSDSSGDFCLRGGRFGAHSSNESFVPMYYGRLIFASWFNAGMRVVDIRDPFNPKEVGYYIPAITENTGERCITIAGERRCKVAIQTNNLEVDDRGYIYLVDRANTGMHIVELTGDAREAADFSVALANEN</sequence>
<protein>
    <submittedName>
        <fullName evidence="1">Uncharacterized protein</fullName>
    </submittedName>
</protein>
<accession>A0A381UY55</accession>
<organism evidence="1">
    <name type="scientific">marine metagenome</name>
    <dbReference type="NCBI Taxonomy" id="408172"/>
    <lineage>
        <taxon>unclassified sequences</taxon>
        <taxon>metagenomes</taxon>
        <taxon>ecological metagenomes</taxon>
    </lineage>
</organism>
<reference evidence="1" key="1">
    <citation type="submission" date="2018-05" db="EMBL/GenBank/DDBJ databases">
        <authorList>
            <person name="Lanie J.A."/>
            <person name="Ng W.-L."/>
            <person name="Kazmierczak K.M."/>
            <person name="Andrzejewski T.M."/>
            <person name="Davidsen T.M."/>
            <person name="Wayne K.J."/>
            <person name="Tettelin H."/>
            <person name="Glass J.I."/>
            <person name="Rusch D."/>
            <person name="Podicherti R."/>
            <person name="Tsui H.-C.T."/>
            <person name="Winkler M.E."/>
        </authorList>
    </citation>
    <scope>NUCLEOTIDE SEQUENCE</scope>
</reference>
<gene>
    <name evidence="1" type="ORF">METZ01_LOCUS85894</name>
</gene>
<evidence type="ECO:0000313" key="1">
    <source>
        <dbReference type="EMBL" id="SVA33040.1"/>
    </source>
</evidence>
<dbReference type="EMBL" id="UINC01007388">
    <property type="protein sequence ID" value="SVA33040.1"/>
    <property type="molecule type" value="Genomic_DNA"/>
</dbReference>
<proteinExistence type="predicted"/>